<reference evidence="2 3" key="1">
    <citation type="submission" date="2014-04" db="EMBL/GenBank/DDBJ databases">
        <authorList>
            <consortium name="DOE Joint Genome Institute"/>
            <person name="Kuo A."/>
            <person name="Girlanda M."/>
            <person name="Perotto S."/>
            <person name="Kohler A."/>
            <person name="Nagy L.G."/>
            <person name="Floudas D."/>
            <person name="Copeland A."/>
            <person name="Barry K.W."/>
            <person name="Cichocki N."/>
            <person name="Veneault-Fourrey C."/>
            <person name="LaButti K."/>
            <person name="Lindquist E.A."/>
            <person name="Lipzen A."/>
            <person name="Lundell T."/>
            <person name="Morin E."/>
            <person name="Murat C."/>
            <person name="Sun H."/>
            <person name="Tunlid A."/>
            <person name="Henrissat B."/>
            <person name="Grigoriev I.V."/>
            <person name="Hibbett D.S."/>
            <person name="Martin F."/>
            <person name="Nordberg H.P."/>
            <person name="Cantor M.N."/>
            <person name="Hua S.X."/>
        </authorList>
    </citation>
    <scope>NUCLEOTIDE SEQUENCE [LARGE SCALE GENOMIC DNA]</scope>
    <source>
        <strain evidence="2 3">MUT 4182</strain>
    </source>
</reference>
<evidence type="ECO:0000313" key="2">
    <source>
        <dbReference type="EMBL" id="KIO32881.1"/>
    </source>
</evidence>
<keyword evidence="3" id="KW-1185">Reference proteome</keyword>
<feature type="region of interest" description="Disordered" evidence="1">
    <location>
        <begin position="1"/>
        <end position="180"/>
    </location>
</feature>
<reference evidence="3" key="2">
    <citation type="submission" date="2015-01" db="EMBL/GenBank/DDBJ databases">
        <title>Evolutionary Origins and Diversification of the Mycorrhizal Mutualists.</title>
        <authorList>
            <consortium name="DOE Joint Genome Institute"/>
            <consortium name="Mycorrhizal Genomics Consortium"/>
            <person name="Kohler A."/>
            <person name="Kuo A."/>
            <person name="Nagy L.G."/>
            <person name="Floudas D."/>
            <person name="Copeland A."/>
            <person name="Barry K.W."/>
            <person name="Cichocki N."/>
            <person name="Veneault-Fourrey C."/>
            <person name="LaButti K."/>
            <person name="Lindquist E.A."/>
            <person name="Lipzen A."/>
            <person name="Lundell T."/>
            <person name="Morin E."/>
            <person name="Murat C."/>
            <person name="Riley R."/>
            <person name="Ohm R."/>
            <person name="Sun H."/>
            <person name="Tunlid A."/>
            <person name="Henrissat B."/>
            <person name="Grigoriev I.V."/>
            <person name="Hibbett D.S."/>
            <person name="Martin F."/>
        </authorList>
    </citation>
    <scope>NUCLEOTIDE SEQUENCE [LARGE SCALE GENOMIC DNA]</scope>
    <source>
        <strain evidence="3">MUT 4182</strain>
    </source>
</reference>
<feature type="compositionally biased region" description="Polar residues" evidence="1">
    <location>
        <begin position="66"/>
        <end position="78"/>
    </location>
</feature>
<proteinExistence type="predicted"/>
<feature type="compositionally biased region" description="Low complexity" evidence="1">
    <location>
        <begin position="112"/>
        <end position="125"/>
    </location>
</feature>
<feature type="compositionally biased region" description="Polar residues" evidence="1">
    <location>
        <begin position="92"/>
        <end position="104"/>
    </location>
</feature>
<dbReference type="Proteomes" id="UP000054248">
    <property type="component" value="Unassembled WGS sequence"/>
</dbReference>
<dbReference type="OrthoDB" id="3269024at2759"/>
<dbReference type="STRING" id="1051891.A0A0C3QU65"/>
<accession>A0A0C3QU65</accession>
<organism evidence="2 3">
    <name type="scientific">Tulasnella calospora MUT 4182</name>
    <dbReference type="NCBI Taxonomy" id="1051891"/>
    <lineage>
        <taxon>Eukaryota</taxon>
        <taxon>Fungi</taxon>
        <taxon>Dikarya</taxon>
        <taxon>Basidiomycota</taxon>
        <taxon>Agaricomycotina</taxon>
        <taxon>Agaricomycetes</taxon>
        <taxon>Cantharellales</taxon>
        <taxon>Tulasnellaceae</taxon>
        <taxon>Tulasnella</taxon>
    </lineage>
</organism>
<dbReference type="AlphaFoldDB" id="A0A0C3QU65"/>
<sequence>MANLTASERASPPVKSPAQHAPGLAPLEYLQLTQRRGSITDPSLHASAHQSQPEHAQSPPRHPLANSFTNHRSSSYSFPPTKESSDPPRPWSTPSTNSMDTDPVNSPPGRTSAGPDPARSSSSSFLPPPAFVGSKRKMSHDRQGYHYPDEAAPPANPGGYPSFNPQEMEVPNPKRRGSTFDTNSRIAHLSLQDRRDSVDSRSSLSGISMGGWAGDRRDSVYSTTSIASTVSYRAVCHV</sequence>
<evidence type="ECO:0000256" key="1">
    <source>
        <dbReference type="SAM" id="MobiDB-lite"/>
    </source>
</evidence>
<feature type="compositionally biased region" description="Basic and acidic residues" evidence="1">
    <location>
        <begin position="140"/>
        <end position="149"/>
    </location>
</feature>
<feature type="compositionally biased region" description="Polar residues" evidence="1">
    <location>
        <begin position="31"/>
        <end position="41"/>
    </location>
</feature>
<name>A0A0C3QU65_9AGAM</name>
<evidence type="ECO:0000313" key="3">
    <source>
        <dbReference type="Proteomes" id="UP000054248"/>
    </source>
</evidence>
<dbReference type="EMBL" id="KN822952">
    <property type="protein sequence ID" value="KIO32881.1"/>
    <property type="molecule type" value="Genomic_DNA"/>
</dbReference>
<gene>
    <name evidence="2" type="ORF">M407DRAFT_96610</name>
</gene>
<protein>
    <submittedName>
        <fullName evidence="2">Uncharacterized protein</fullName>
    </submittedName>
</protein>
<dbReference type="HOGENOM" id="CLU_1166581_0_0_1"/>